<sequence>MLRIRSSCYCSEQALYCNVITCMLEVFEIHGPRMLRNKKKIGGSYYYHLCEMLKEPDNGAAAATYIMAVTAGKRGDMMLMKSSWAESTMEPTQLTLWALFHDLITMSDEDLEHSVESWTRTAKEWAMAIIHLKCAHKRMQRESPLCLTEIYETERDKQIVQRFVQECLRAGDDRAAISKTELANLRSEILRIQQSMDVKAFAPIKKLTPYDIDLLKFYVVALSQICTTGNLIAALVAWKSRRAESMQKFRSLAVERMNKDVTMQELAGYYSGSDPSADSDSNAPASDASPTISSISVFSEITKADVPEVG</sequence>
<keyword evidence="3" id="KW-1185">Reference proteome</keyword>
<feature type="compositionally biased region" description="Low complexity" evidence="1">
    <location>
        <begin position="273"/>
        <end position="290"/>
    </location>
</feature>
<dbReference type="AlphaFoldDB" id="A0AAV9ULR9"/>
<reference evidence="2 3" key="1">
    <citation type="submission" date="2019-10" db="EMBL/GenBank/DDBJ databases">
        <authorList>
            <person name="Palmer J.M."/>
        </authorList>
    </citation>
    <scope>NUCLEOTIDE SEQUENCE [LARGE SCALE GENOMIC DNA]</scope>
    <source>
        <strain evidence="2 3">TWF696</strain>
    </source>
</reference>
<dbReference type="Proteomes" id="UP001375240">
    <property type="component" value="Unassembled WGS sequence"/>
</dbReference>
<organism evidence="2 3">
    <name type="scientific">Orbilia brochopaga</name>
    <dbReference type="NCBI Taxonomy" id="3140254"/>
    <lineage>
        <taxon>Eukaryota</taxon>
        <taxon>Fungi</taxon>
        <taxon>Dikarya</taxon>
        <taxon>Ascomycota</taxon>
        <taxon>Pezizomycotina</taxon>
        <taxon>Orbiliomycetes</taxon>
        <taxon>Orbiliales</taxon>
        <taxon>Orbiliaceae</taxon>
        <taxon>Orbilia</taxon>
    </lineage>
</organism>
<gene>
    <name evidence="2" type="ORF">TWF696_007445</name>
</gene>
<evidence type="ECO:0000313" key="3">
    <source>
        <dbReference type="Proteomes" id="UP001375240"/>
    </source>
</evidence>
<name>A0AAV9ULR9_9PEZI</name>
<protein>
    <submittedName>
        <fullName evidence="2">Uncharacterized protein</fullName>
    </submittedName>
</protein>
<proteinExistence type="predicted"/>
<evidence type="ECO:0000313" key="2">
    <source>
        <dbReference type="EMBL" id="KAK6343783.1"/>
    </source>
</evidence>
<evidence type="ECO:0000256" key="1">
    <source>
        <dbReference type="SAM" id="MobiDB-lite"/>
    </source>
</evidence>
<accession>A0AAV9ULR9</accession>
<feature type="region of interest" description="Disordered" evidence="1">
    <location>
        <begin position="270"/>
        <end position="290"/>
    </location>
</feature>
<dbReference type="EMBL" id="JAVHNQ010000006">
    <property type="protein sequence ID" value="KAK6343783.1"/>
    <property type="molecule type" value="Genomic_DNA"/>
</dbReference>
<comment type="caution">
    <text evidence="2">The sequence shown here is derived from an EMBL/GenBank/DDBJ whole genome shotgun (WGS) entry which is preliminary data.</text>
</comment>